<evidence type="ECO:0000256" key="5">
    <source>
        <dbReference type="ARBA" id="ARBA00023004"/>
    </source>
</evidence>
<organism evidence="8 9">
    <name type="scientific">Catellatospora coxensis</name>
    <dbReference type="NCBI Taxonomy" id="310354"/>
    <lineage>
        <taxon>Bacteria</taxon>
        <taxon>Bacillati</taxon>
        <taxon>Actinomycetota</taxon>
        <taxon>Actinomycetes</taxon>
        <taxon>Micromonosporales</taxon>
        <taxon>Micromonosporaceae</taxon>
        <taxon>Catellatospora</taxon>
    </lineage>
</organism>
<dbReference type="GO" id="GO:0004497">
    <property type="term" value="F:monooxygenase activity"/>
    <property type="evidence" value="ECO:0007669"/>
    <property type="project" value="UniProtKB-ARBA"/>
</dbReference>
<name>A0A8J3KZX4_9ACTN</name>
<dbReference type="SUPFAM" id="SSF50022">
    <property type="entry name" value="ISP domain"/>
    <property type="match status" value="1"/>
</dbReference>
<protein>
    <submittedName>
        <fullName evidence="8">(2Fe-2S)-binding protein</fullName>
    </submittedName>
</protein>
<dbReference type="PRINTS" id="PR00090">
    <property type="entry name" value="RNGDIOXGNASE"/>
</dbReference>
<dbReference type="PROSITE" id="PS51296">
    <property type="entry name" value="RIESKE"/>
    <property type="match status" value="1"/>
</dbReference>
<evidence type="ECO:0000256" key="1">
    <source>
        <dbReference type="ARBA" id="ARBA00001962"/>
    </source>
</evidence>
<reference evidence="8 9" key="1">
    <citation type="submission" date="2021-01" db="EMBL/GenBank/DDBJ databases">
        <title>Whole genome shotgun sequence of Catellatospora coxensis NBRC 107359.</title>
        <authorList>
            <person name="Komaki H."/>
            <person name="Tamura T."/>
        </authorList>
    </citation>
    <scope>NUCLEOTIDE SEQUENCE [LARGE SCALE GENOMIC DNA]</scope>
    <source>
        <strain evidence="8 9">NBRC 107359</strain>
    </source>
</reference>
<comment type="cofactor">
    <cofactor evidence="1">
        <name>Fe cation</name>
        <dbReference type="ChEBI" id="CHEBI:24875"/>
    </cofactor>
</comment>
<dbReference type="GO" id="GO:0051537">
    <property type="term" value="F:2 iron, 2 sulfur cluster binding"/>
    <property type="evidence" value="ECO:0007669"/>
    <property type="project" value="UniProtKB-KW"/>
</dbReference>
<evidence type="ECO:0000313" key="8">
    <source>
        <dbReference type="EMBL" id="GIG08624.1"/>
    </source>
</evidence>
<evidence type="ECO:0000256" key="4">
    <source>
        <dbReference type="ARBA" id="ARBA00023002"/>
    </source>
</evidence>
<evidence type="ECO:0000256" key="6">
    <source>
        <dbReference type="ARBA" id="ARBA00023014"/>
    </source>
</evidence>
<evidence type="ECO:0000256" key="2">
    <source>
        <dbReference type="ARBA" id="ARBA00022714"/>
    </source>
</evidence>
<keyword evidence="4" id="KW-0560">Oxidoreductase</keyword>
<sequence length="397" mass="43546">MTAAPLPADGLDAALRPFGTSRMLPVQAYTDPAVLAWERRHLFAGSWTCLGRRAQLAAAGNQHAVTIGDVAVVVTVADQGVRAFANVCRHRGHELLPDGGSCERRAIVCPYHGWSYDLDGALKTAPRMGDDFPAKQFGLVELPAVDWHGWVFVNATGAAMPFGEHLGTLDALVAPYAPEKLTVKAVHRYEVAANWKVIAENYHECYHCPLIHPELCAVTPPNSGDNWHEPGHWLGGSMELREHAETMSLDGRSRGVMLDGVDRRTVRYLGLFPNVLLSLHPDYVMAHRMTPLAPDRTAVECVWLFDDTVTDPSYAVEFWDVTNRQDWAACESVQRGLSSPHYTPGPLAPNETAIYDWVTLLARAYRDPAGVLGGPATSGDLAVYDPGRDYRPIPPGR</sequence>
<dbReference type="CDD" id="cd03469">
    <property type="entry name" value="Rieske_RO_Alpha_N"/>
    <property type="match status" value="1"/>
</dbReference>
<evidence type="ECO:0000259" key="7">
    <source>
        <dbReference type="PROSITE" id="PS51296"/>
    </source>
</evidence>
<keyword evidence="9" id="KW-1185">Reference proteome</keyword>
<dbReference type="InterPro" id="IPR017941">
    <property type="entry name" value="Rieske_2Fe-2S"/>
</dbReference>
<keyword evidence="5" id="KW-0408">Iron</keyword>
<dbReference type="SUPFAM" id="SSF55961">
    <property type="entry name" value="Bet v1-like"/>
    <property type="match status" value="1"/>
</dbReference>
<evidence type="ECO:0000256" key="3">
    <source>
        <dbReference type="ARBA" id="ARBA00022723"/>
    </source>
</evidence>
<dbReference type="PANTHER" id="PTHR43756">
    <property type="entry name" value="CHOLINE MONOOXYGENASE, CHLOROPLASTIC"/>
    <property type="match status" value="1"/>
</dbReference>
<dbReference type="Gene3D" id="3.90.380.10">
    <property type="entry name" value="Naphthalene 1,2-dioxygenase Alpha Subunit, Chain A, domain 1"/>
    <property type="match status" value="1"/>
</dbReference>
<accession>A0A8J3KZX4</accession>
<dbReference type="RefSeq" id="WP_203694936.1">
    <property type="nucleotide sequence ID" value="NZ_BAAALC010000001.1"/>
</dbReference>
<keyword evidence="2" id="KW-0001">2Fe-2S</keyword>
<proteinExistence type="predicted"/>
<dbReference type="InterPro" id="IPR015879">
    <property type="entry name" value="Ring_hydroxy_dOase_asu_C_dom"/>
</dbReference>
<dbReference type="Pfam" id="PF00355">
    <property type="entry name" value="Rieske"/>
    <property type="match status" value="1"/>
</dbReference>
<dbReference type="AlphaFoldDB" id="A0A8J3KZX4"/>
<dbReference type="InterPro" id="IPR001663">
    <property type="entry name" value="Rng_hydr_dOase-A"/>
</dbReference>
<dbReference type="CDD" id="cd08884">
    <property type="entry name" value="RHO_alpha_C_GbcA-like"/>
    <property type="match status" value="1"/>
</dbReference>
<dbReference type="PANTHER" id="PTHR43756:SF5">
    <property type="entry name" value="CHOLINE MONOOXYGENASE, CHLOROPLASTIC"/>
    <property type="match status" value="1"/>
</dbReference>
<gene>
    <name evidence="8" type="ORF">Cco03nite_53240</name>
</gene>
<dbReference type="Gene3D" id="2.102.10.10">
    <property type="entry name" value="Rieske [2Fe-2S] iron-sulphur domain"/>
    <property type="match status" value="1"/>
</dbReference>
<dbReference type="EMBL" id="BONI01000050">
    <property type="protein sequence ID" value="GIG08624.1"/>
    <property type="molecule type" value="Genomic_DNA"/>
</dbReference>
<evidence type="ECO:0000313" key="9">
    <source>
        <dbReference type="Proteomes" id="UP000630887"/>
    </source>
</evidence>
<dbReference type="GO" id="GO:0016705">
    <property type="term" value="F:oxidoreductase activity, acting on paired donors, with incorporation or reduction of molecular oxygen"/>
    <property type="evidence" value="ECO:0007669"/>
    <property type="project" value="UniProtKB-ARBA"/>
</dbReference>
<feature type="domain" description="Rieske" evidence="7">
    <location>
        <begin position="47"/>
        <end position="153"/>
    </location>
</feature>
<keyword evidence="6" id="KW-0411">Iron-sulfur</keyword>
<dbReference type="InterPro" id="IPR036922">
    <property type="entry name" value="Rieske_2Fe-2S_sf"/>
</dbReference>
<keyword evidence="3" id="KW-0479">Metal-binding</keyword>
<comment type="caution">
    <text evidence="8">The sequence shown here is derived from an EMBL/GenBank/DDBJ whole genome shotgun (WGS) entry which is preliminary data.</text>
</comment>
<dbReference type="GO" id="GO:0005506">
    <property type="term" value="F:iron ion binding"/>
    <property type="evidence" value="ECO:0007669"/>
    <property type="project" value="InterPro"/>
</dbReference>
<dbReference type="Pfam" id="PF00848">
    <property type="entry name" value="Ring_hydroxyl_A"/>
    <property type="match status" value="1"/>
</dbReference>
<dbReference type="Proteomes" id="UP000630887">
    <property type="component" value="Unassembled WGS sequence"/>
</dbReference>